<dbReference type="Proteomes" id="UP000053447">
    <property type="component" value="Unassembled WGS sequence"/>
</dbReference>
<dbReference type="GO" id="GO:0003677">
    <property type="term" value="F:DNA binding"/>
    <property type="evidence" value="ECO:0007669"/>
    <property type="project" value="EnsemblFungi"/>
</dbReference>
<dbReference type="SUPFAM" id="SSF48371">
    <property type="entry name" value="ARM repeat"/>
    <property type="match status" value="1"/>
</dbReference>
<dbReference type="GO" id="GO:0031934">
    <property type="term" value="C:mating-type region heterochromatin"/>
    <property type="evidence" value="ECO:0007669"/>
    <property type="project" value="EnsemblFungi"/>
</dbReference>
<dbReference type="Pfam" id="PF20168">
    <property type="entry name" value="PDS5"/>
    <property type="match status" value="1"/>
</dbReference>
<keyword evidence="5" id="KW-0131">Cell cycle</keyword>
<evidence type="ECO:0000256" key="3">
    <source>
        <dbReference type="ARBA" id="ARBA00022776"/>
    </source>
</evidence>
<accession>A0A0W4ZK06</accession>
<dbReference type="GO" id="GO:0000228">
    <property type="term" value="C:nuclear chromosome"/>
    <property type="evidence" value="ECO:0007669"/>
    <property type="project" value="EnsemblFungi"/>
</dbReference>
<dbReference type="PANTHER" id="PTHR12663">
    <property type="entry name" value="ANDROGEN INDUCED INHIBITOR OF PROLIFERATION AS3 / PDS5-RELATED"/>
    <property type="match status" value="1"/>
</dbReference>
<dbReference type="GO" id="GO:0140463">
    <property type="term" value="F:chromatin-protein adaptor activity"/>
    <property type="evidence" value="ECO:0007669"/>
    <property type="project" value="EnsemblFungi"/>
</dbReference>
<protein>
    <recommendedName>
        <fullName evidence="8">Sister chromatid cohesion protein</fullName>
    </recommendedName>
</protein>
<dbReference type="InterPro" id="IPR011989">
    <property type="entry name" value="ARM-like"/>
</dbReference>
<dbReference type="GO" id="GO:0007064">
    <property type="term" value="P:mitotic sister chromatid cohesion"/>
    <property type="evidence" value="ECO:0007669"/>
    <property type="project" value="EnsemblFungi"/>
</dbReference>
<evidence type="ECO:0000256" key="5">
    <source>
        <dbReference type="ARBA" id="ARBA00023306"/>
    </source>
</evidence>
<evidence type="ECO:0000256" key="1">
    <source>
        <dbReference type="ARBA" id="ARBA00004123"/>
    </source>
</evidence>
<evidence type="ECO:0008006" key="8">
    <source>
        <dbReference type="Google" id="ProtNLM"/>
    </source>
</evidence>
<keyword evidence="4" id="KW-0539">Nucleus</keyword>
<sequence length="1221" mass="140778">MVCLRFNEALVQKGTARLSVGEVLRRLRVLQAELADHDQEQVERSSLDAVIAELVNETLINHKDKGVRAYTACCLADILRLCAPDAPYTPSQLNSIFELFVSQLKGLTGPEMPYYAQAFYLLESLSQVKSIVLMADLSNGHVLTIELFRVFFEIATPEQPRNVIISMVDILAQLIDESAMLPSKVIDMIFSQFTGLGSKTSHPFTLKIERPPAYIMAKQLCNICAERLQRYVCQYFTDIVFEANRSIDENFQVELDEVMLQDVEKAHRLVYELYVASPPILENVMPQLEQELMAENVTFRLLSTSTISEMLSVKEQKIDFTKEYPSLWKSWLSRGNDKSPVIRIKWLEGLFNVLVNFSYSTEVMATVVEGILAKYVDVDEKVRMTVCKMLGSLDYCTVREKIPSNVLDVLSDRSKDRKQVVRIEAMHCLGKLYNMAYNDISLIFLSLENLNATTEWFSLIPSRILHTIYINDKEINILLESVLYEYILDYMEIDDTKRTQRMLVMYKNLDSRAKQAFLSLGRNQSKYVKIAEYYLGICEKYNGGVISDNEKRILSSLNDAITRLKSLYGDPVKAELDFEKFSRLNDRRLYKLLKDCMNLSNDYKQILKSQKEFLKRIEQVSSALVGTFKFFVFKISPMLYNKSVISPIIEYTRFNKNMLADTARELLKEISLIQPSVYKAHVTEISFLIKEHNIESNISCTDTLKVYAQFISSFPQDISTDPRLLEAVTSFALRGSPSESKQAVCILLHSINKEKVLHDLIEEVFNDLCVSSLYFLTKLSALSQLVLYAPDEMELKADQYTSFLIKEVLLVNLISEESNDEDWVDDNVLEDECKAKILALKILVNRLRANMNADGVQQLAKPVFRLLASIMTNMGEISKERNTPLRFQSHIRLVAGRLLLKLSSLSVFEEIISVEDFYKMALLVQDPCFQVRYNFVKKLMKYLNLDKLTARYYIPIFLIAHEPEEEFKQEVVRWIKSCVSVSRNRETFTLEYSIVRFIHFLAHHPDFSTDVDDLIDFAKYINFYLELLATSDSLSLLFHLVQRIKQFYDLISPENSDRLYVLSDLSQALIRIMAMSNSWTIQIYPKKLKLPSELYAILTNPKIASEIAKRVYVDKDIEERLVSFTKFSRLVKKRKSVVEKIELVKKIEPVKKRLSKNTSKSQKKLENTVAPLRRSRRVLQAVNYVENGDDDEMTDEIISNDGSIESEIEVDSLDSDKMEKE</sequence>
<evidence type="ECO:0000256" key="2">
    <source>
        <dbReference type="ARBA" id="ARBA00022618"/>
    </source>
</evidence>
<keyword evidence="7" id="KW-1185">Reference proteome</keyword>
<reference evidence="7" key="1">
    <citation type="journal article" date="2016" name="Nat. Commun.">
        <title>Genome analysis of three Pneumocystis species reveals adaptation mechanisms to life exclusively in mammalian hosts.</title>
        <authorList>
            <person name="Ma L."/>
            <person name="Chen Z."/>
            <person name="Huang D.W."/>
            <person name="Kutty G."/>
            <person name="Ishihara M."/>
            <person name="Wang H."/>
            <person name="Abouelleil A."/>
            <person name="Bishop L."/>
            <person name="Davey E."/>
            <person name="Deng R."/>
            <person name="Deng X."/>
            <person name="Fan L."/>
            <person name="Fantoni G."/>
            <person name="Fitzgerald M."/>
            <person name="Gogineni E."/>
            <person name="Goldberg J.M."/>
            <person name="Handley G."/>
            <person name="Hu X."/>
            <person name="Huber C."/>
            <person name="Jiao X."/>
            <person name="Jones K."/>
            <person name="Levin J.Z."/>
            <person name="Liu Y."/>
            <person name="Macdonald P."/>
            <person name="Melnikov A."/>
            <person name="Raley C."/>
            <person name="Sassi M."/>
            <person name="Sherman B.T."/>
            <person name="Song X."/>
            <person name="Sykes S."/>
            <person name="Tran B."/>
            <person name="Walsh L."/>
            <person name="Xia Y."/>
            <person name="Yang J."/>
            <person name="Young S."/>
            <person name="Zeng Q."/>
            <person name="Zheng X."/>
            <person name="Stephens R."/>
            <person name="Nusbaum C."/>
            <person name="Birren B.W."/>
            <person name="Azadi P."/>
            <person name="Lempicki R.A."/>
            <person name="Cuomo C.A."/>
            <person name="Kovacs J.A."/>
        </authorList>
    </citation>
    <scope>NUCLEOTIDE SEQUENCE [LARGE SCALE GENOMIC DNA]</scope>
    <source>
        <strain evidence="7">RU7</strain>
    </source>
</reference>
<evidence type="ECO:0000256" key="4">
    <source>
        <dbReference type="ARBA" id="ARBA00023242"/>
    </source>
</evidence>
<gene>
    <name evidence="6" type="ORF">T551_02550</name>
</gene>
<dbReference type="GO" id="GO:0006281">
    <property type="term" value="P:DNA repair"/>
    <property type="evidence" value="ECO:0007669"/>
    <property type="project" value="TreeGrafter"/>
</dbReference>
<dbReference type="Gene3D" id="1.25.10.10">
    <property type="entry name" value="Leucine-rich Repeat Variant"/>
    <property type="match status" value="1"/>
</dbReference>
<proteinExistence type="predicted"/>
<comment type="caution">
    <text evidence="6">The sequence shown here is derived from an EMBL/GenBank/DDBJ whole genome shotgun (WGS) entry which is preliminary data.</text>
</comment>
<dbReference type="InterPro" id="IPR039776">
    <property type="entry name" value="Pds5"/>
</dbReference>
<keyword evidence="2" id="KW-0132">Cell division</keyword>
<dbReference type="AlphaFoldDB" id="A0A0W4ZK06"/>
<dbReference type="VEuPathDB" id="FungiDB:T551_02550"/>
<keyword evidence="3" id="KW-0498">Mitosis</keyword>
<evidence type="ECO:0000313" key="6">
    <source>
        <dbReference type="EMBL" id="KTW28700.1"/>
    </source>
</evidence>
<dbReference type="STRING" id="1408657.A0A0W4ZK06"/>
<comment type="subcellular location">
    <subcellularLocation>
        <location evidence="1">Nucleus</location>
    </subcellularLocation>
</comment>
<dbReference type="PANTHER" id="PTHR12663:SF0">
    <property type="entry name" value="PRECOCIOUS DISSOCIATION OF SISTERS 5, ISOFORM A"/>
    <property type="match status" value="1"/>
</dbReference>
<dbReference type="EMBL" id="LFWA01000011">
    <property type="protein sequence ID" value="KTW28700.1"/>
    <property type="molecule type" value="Genomic_DNA"/>
</dbReference>
<dbReference type="GO" id="GO:0099115">
    <property type="term" value="C:chromosome, subtelomeric region"/>
    <property type="evidence" value="ECO:0007669"/>
    <property type="project" value="EnsemblFungi"/>
</dbReference>
<dbReference type="InterPro" id="IPR016024">
    <property type="entry name" value="ARM-type_fold"/>
</dbReference>
<dbReference type="GO" id="GO:0005721">
    <property type="term" value="C:pericentric heterochromatin"/>
    <property type="evidence" value="ECO:0007669"/>
    <property type="project" value="EnsemblFungi"/>
</dbReference>
<evidence type="ECO:0000313" key="7">
    <source>
        <dbReference type="Proteomes" id="UP000053447"/>
    </source>
</evidence>
<dbReference type="GO" id="GO:0051301">
    <property type="term" value="P:cell division"/>
    <property type="evidence" value="ECO:0007669"/>
    <property type="project" value="UniProtKB-KW"/>
</dbReference>
<dbReference type="GeneID" id="28941068"/>
<dbReference type="CDD" id="cd19953">
    <property type="entry name" value="PDS5"/>
    <property type="match status" value="1"/>
</dbReference>
<dbReference type="GO" id="GO:0051456">
    <property type="term" value="P:attachment of meiotic spindle microtubules to meiosis II kinetochore"/>
    <property type="evidence" value="ECO:0007669"/>
    <property type="project" value="EnsemblFungi"/>
</dbReference>
<dbReference type="RefSeq" id="XP_018229035.1">
    <property type="nucleotide sequence ID" value="XM_018374813.1"/>
</dbReference>
<dbReference type="OrthoDB" id="200660at2759"/>
<dbReference type="eggNOG" id="KOG1525">
    <property type="taxonomic scope" value="Eukaryota"/>
</dbReference>
<name>A0A0W4ZK06_PNEJ7</name>
<organism evidence="6 7">
    <name type="scientific">Pneumocystis jirovecii (strain RU7)</name>
    <name type="common">Human pneumocystis pneumonia agent</name>
    <dbReference type="NCBI Taxonomy" id="1408657"/>
    <lineage>
        <taxon>Eukaryota</taxon>
        <taxon>Fungi</taxon>
        <taxon>Dikarya</taxon>
        <taxon>Ascomycota</taxon>
        <taxon>Taphrinomycotina</taxon>
        <taxon>Pneumocystomycetes</taxon>
        <taxon>Pneumocystaceae</taxon>
        <taxon>Pneumocystis</taxon>
    </lineage>
</organism>